<name>A0A9D1WEG2_9GAMM</name>
<evidence type="ECO:0000256" key="5">
    <source>
        <dbReference type="ARBA" id="ARBA00023014"/>
    </source>
</evidence>
<dbReference type="InterPro" id="IPR013785">
    <property type="entry name" value="Aldolase_TIM"/>
</dbReference>
<dbReference type="SFLD" id="SFLDG01067">
    <property type="entry name" value="SPASM/twitch_domain_containing"/>
    <property type="match status" value="1"/>
</dbReference>
<evidence type="ECO:0000259" key="6">
    <source>
        <dbReference type="PROSITE" id="PS51918"/>
    </source>
</evidence>
<evidence type="ECO:0000313" key="8">
    <source>
        <dbReference type="Proteomes" id="UP000886829"/>
    </source>
</evidence>
<dbReference type="InterPro" id="IPR050377">
    <property type="entry name" value="Radical_SAM_PqqE_MftC-like"/>
</dbReference>
<sequence>MRELALQSQTLTQACLGKITWHNPWLKSKDYICVAPEAIKPYRSLLTLSARPESAQIAGMAYVSADELNSLKEGDVVLAEPPQAVQDMPTQSGISAATAEATTETATAATKDTATVATGKLIVMLEVETRSNYLSLTDRCNHRCIMCPQPPIKHENSRLQQNLRLIELMSKDTESVGITGGEPTLVGDDLITILQALKKRVPDAAITILTNAVKLADLNFVKKIALVGNHDLQIDVPLFASIPELHNEIVGAKTFYKTVQGLYNLATCQLDIGIRVVVHRLNYQHLTMLAYYIYHNFPFVKQVAFMQMETMGYAEENIKRLWIDPYDYKDQLSAAVNFLRQRRITTLIYNAQLCIINPDVQEVAVKSISEWKNIHLKSCQHCSHLKDCPGFFASNQRFHSAHIHALNA</sequence>
<dbReference type="Gene3D" id="3.20.20.70">
    <property type="entry name" value="Aldolase class I"/>
    <property type="match status" value="1"/>
</dbReference>
<dbReference type="Proteomes" id="UP000886829">
    <property type="component" value="Unassembled WGS sequence"/>
</dbReference>
<dbReference type="EMBL" id="DXEV01000174">
    <property type="protein sequence ID" value="HIX57573.1"/>
    <property type="molecule type" value="Genomic_DNA"/>
</dbReference>
<dbReference type="GO" id="GO:0003824">
    <property type="term" value="F:catalytic activity"/>
    <property type="evidence" value="ECO:0007669"/>
    <property type="project" value="InterPro"/>
</dbReference>
<keyword evidence="4" id="KW-0408">Iron</keyword>
<dbReference type="InterPro" id="IPR024032">
    <property type="entry name" value="rSAM_paired_HxsC"/>
</dbReference>
<keyword evidence="3" id="KW-0479">Metal-binding</keyword>
<dbReference type="InterPro" id="IPR058240">
    <property type="entry name" value="rSAM_sf"/>
</dbReference>
<dbReference type="Pfam" id="PF04055">
    <property type="entry name" value="Radical_SAM"/>
    <property type="match status" value="1"/>
</dbReference>
<evidence type="ECO:0000256" key="4">
    <source>
        <dbReference type="ARBA" id="ARBA00023004"/>
    </source>
</evidence>
<protein>
    <submittedName>
        <fullName evidence="7">His-Xaa-Ser system radical SAM maturase HxsC</fullName>
    </submittedName>
</protein>
<evidence type="ECO:0000256" key="3">
    <source>
        <dbReference type="ARBA" id="ARBA00022723"/>
    </source>
</evidence>
<comment type="caution">
    <text evidence="7">The sequence shown here is derived from an EMBL/GenBank/DDBJ whole genome shotgun (WGS) entry which is preliminary data.</text>
</comment>
<dbReference type="PROSITE" id="PS51257">
    <property type="entry name" value="PROKAR_LIPOPROTEIN"/>
    <property type="match status" value="1"/>
</dbReference>
<dbReference type="GO" id="GO:0046872">
    <property type="term" value="F:metal ion binding"/>
    <property type="evidence" value="ECO:0007669"/>
    <property type="project" value="UniProtKB-KW"/>
</dbReference>
<evidence type="ECO:0000256" key="1">
    <source>
        <dbReference type="ARBA" id="ARBA00001966"/>
    </source>
</evidence>
<reference evidence="7" key="2">
    <citation type="submission" date="2021-04" db="EMBL/GenBank/DDBJ databases">
        <authorList>
            <person name="Gilroy R."/>
        </authorList>
    </citation>
    <scope>NUCLEOTIDE SEQUENCE</scope>
    <source>
        <strain evidence="7">USASDec5-558</strain>
    </source>
</reference>
<dbReference type="SFLD" id="SFLDG01103">
    <property type="entry name" value="Uncharacterised_Radical_SAM_Su"/>
    <property type="match status" value="1"/>
</dbReference>
<proteinExistence type="predicted"/>
<feature type="domain" description="Radical SAM core" evidence="6">
    <location>
        <begin position="126"/>
        <end position="349"/>
    </location>
</feature>
<dbReference type="GO" id="GO:0051536">
    <property type="term" value="F:iron-sulfur cluster binding"/>
    <property type="evidence" value="ECO:0007669"/>
    <property type="project" value="UniProtKB-KW"/>
</dbReference>
<evidence type="ECO:0000256" key="2">
    <source>
        <dbReference type="ARBA" id="ARBA00022691"/>
    </source>
</evidence>
<organism evidence="7 8">
    <name type="scientific">Candidatus Anaerobiospirillum pullistercoris</name>
    <dbReference type="NCBI Taxonomy" id="2838452"/>
    <lineage>
        <taxon>Bacteria</taxon>
        <taxon>Pseudomonadati</taxon>
        <taxon>Pseudomonadota</taxon>
        <taxon>Gammaproteobacteria</taxon>
        <taxon>Aeromonadales</taxon>
        <taxon>Succinivibrionaceae</taxon>
        <taxon>Anaerobiospirillum</taxon>
    </lineage>
</organism>
<comment type="cofactor">
    <cofactor evidence="1">
        <name>[4Fe-4S] cluster</name>
        <dbReference type="ChEBI" id="CHEBI:49883"/>
    </cofactor>
</comment>
<keyword evidence="2" id="KW-0949">S-adenosyl-L-methionine</keyword>
<dbReference type="SUPFAM" id="SSF102114">
    <property type="entry name" value="Radical SAM enzymes"/>
    <property type="match status" value="1"/>
</dbReference>
<dbReference type="SFLD" id="SFLDS00029">
    <property type="entry name" value="Radical_SAM"/>
    <property type="match status" value="1"/>
</dbReference>
<evidence type="ECO:0000313" key="7">
    <source>
        <dbReference type="EMBL" id="HIX57573.1"/>
    </source>
</evidence>
<dbReference type="CDD" id="cd01335">
    <property type="entry name" value="Radical_SAM"/>
    <property type="match status" value="1"/>
</dbReference>
<dbReference type="InterPro" id="IPR007197">
    <property type="entry name" value="rSAM"/>
</dbReference>
<dbReference type="NCBIfam" id="TIGR03977">
    <property type="entry name" value="rSAM_pair_HxsC"/>
    <property type="match status" value="1"/>
</dbReference>
<dbReference type="PANTHER" id="PTHR11228">
    <property type="entry name" value="RADICAL SAM DOMAIN PROTEIN"/>
    <property type="match status" value="1"/>
</dbReference>
<dbReference type="AlphaFoldDB" id="A0A9D1WEG2"/>
<accession>A0A9D1WEG2</accession>
<dbReference type="PANTHER" id="PTHR11228:SF7">
    <property type="entry name" value="PQQA PEPTIDE CYCLASE"/>
    <property type="match status" value="1"/>
</dbReference>
<gene>
    <name evidence="7" type="primary">hxsC</name>
    <name evidence="7" type="ORF">H9850_08915</name>
</gene>
<reference evidence="7" key="1">
    <citation type="journal article" date="2021" name="PeerJ">
        <title>Extensive microbial diversity within the chicken gut microbiome revealed by metagenomics and culture.</title>
        <authorList>
            <person name="Gilroy R."/>
            <person name="Ravi A."/>
            <person name="Getino M."/>
            <person name="Pursley I."/>
            <person name="Horton D.L."/>
            <person name="Alikhan N.F."/>
            <person name="Baker D."/>
            <person name="Gharbi K."/>
            <person name="Hall N."/>
            <person name="Watson M."/>
            <person name="Adriaenssens E.M."/>
            <person name="Foster-Nyarko E."/>
            <person name="Jarju S."/>
            <person name="Secka A."/>
            <person name="Antonio M."/>
            <person name="Oren A."/>
            <person name="Chaudhuri R.R."/>
            <person name="La Ragione R."/>
            <person name="Hildebrand F."/>
            <person name="Pallen M.J."/>
        </authorList>
    </citation>
    <scope>NUCLEOTIDE SEQUENCE</scope>
    <source>
        <strain evidence="7">USASDec5-558</strain>
    </source>
</reference>
<keyword evidence="5" id="KW-0411">Iron-sulfur</keyword>
<dbReference type="PROSITE" id="PS51918">
    <property type="entry name" value="RADICAL_SAM"/>
    <property type="match status" value="1"/>
</dbReference>